<dbReference type="Pfam" id="PF00550">
    <property type="entry name" value="PP-binding"/>
    <property type="match status" value="1"/>
</dbReference>
<evidence type="ECO:0000313" key="2">
    <source>
        <dbReference type="EMBL" id="WLQ65725.1"/>
    </source>
</evidence>
<dbReference type="Proteomes" id="UP001224433">
    <property type="component" value="Chromosome"/>
</dbReference>
<name>A0ABY9JF10_9ACTN</name>
<keyword evidence="3" id="KW-1185">Reference proteome</keyword>
<gene>
    <name evidence="2" type="ORF">P8A20_19970</name>
</gene>
<protein>
    <submittedName>
        <fullName evidence="2">Acyl carrier protein</fullName>
    </submittedName>
</protein>
<evidence type="ECO:0000259" key="1">
    <source>
        <dbReference type="PROSITE" id="PS50075"/>
    </source>
</evidence>
<sequence length="56" mass="6020">MTGDTDFFMVGGNSLGAVRLMRRLKAELGVSVRLRDFLLAPTPDGLRALVEKAGAE</sequence>
<organism evidence="2 3">
    <name type="scientific">Streptomyces glycanivorans</name>
    <dbReference type="NCBI Taxonomy" id="3033808"/>
    <lineage>
        <taxon>Bacteria</taxon>
        <taxon>Bacillati</taxon>
        <taxon>Actinomycetota</taxon>
        <taxon>Actinomycetes</taxon>
        <taxon>Kitasatosporales</taxon>
        <taxon>Streptomycetaceae</taxon>
        <taxon>Streptomyces</taxon>
    </lineage>
</organism>
<dbReference type="InterPro" id="IPR036736">
    <property type="entry name" value="ACP-like_sf"/>
</dbReference>
<feature type="domain" description="Carrier" evidence="1">
    <location>
        <begin position="1"/>
        <end position="54"/>
    </location>
</feature>
<dbReference type="EMBL" id="CP120983">
    <property type="protein sequence ID" value="WLQ65725.1"/>
    <property type="molecule type" value="Genomic_DNA"/>
</dbReference>
<accession>A0ABY9JF10</accession>
<reference evidence="2 3" key="1">
    <citation type="submission" date="2023-03" db="EMBL/GenBank/DDBJ databases">
        <title>Isolation and description of six Streptomyces strains from soil environments, able to metabolize different microbial glucans.</title>
        <authorList>
            <person name="Widen T."/>
            <person name="Larsbrink J."/>
        </authorList>
    </citation>
    <scope>NUCLEOTIDE SEQUENCE [LARGE SCALE GENOMIC DNA]</scope>
    <source>
        <strain evidence="2 3">Alt3</strain>
    </source>
</reference>
<dbReference type="SUPFAM" id="SSF47336">
    <property type="entry name" value="ACP-like"/>
    <property type="match status" value="1"/>
</dbReference>
<proteinExistence type="predicted"/>
<dbReference type="RefSeq" id="WP_306103966.1">
    <property type="nucleotide sequence ID" value="NZ_CP120983.1"/>
</dbReference>
<dbReference type="InterPro" id="IPR009081">
    <property type="entry name" value="PP-bd_ACP"/>
</dbReference>
<dbReference type="PROSITE" id="PS50075">
    <property type="entry name" value="CARRIER"/>
    <property type="match status" value="1"/>
</dbReference>
<evidence type="ECO:0000313" key="3">
    <source>
        <dbReference type="Proteomes" id="UP001224433"/>
    </source>
</evidence>
<dbReference type="Gene3D" id="1.10.1200.10">
    <property type="entry name" value="ACP-like"/>
    <property type="match status" value="1"/>
</dbReference>